<accession>A0A6B2JUE9</accession>
<gene>
    <name evidence="2" type="ORF">GZA08_13275</name>
</gene>
<sequence>MPTRRHLLHSLALSPLALAAARPALAGTAEIYAPGGIAIGGTDPVSYFTDGGPRSGSPRAALMWRGAVWHFASDASRAAFEMNPARYAPRYGGYCAFALAKGALAPTVPDAFTIHEGRLYLNYSLDIRARWRTDAEGNIAAANQHWPTILG</sequence>
<evidence type="ECO:0000256" key="1">
    <source>
        <dbReference type="SAM" id="SignalP"/>
    </source>
</evidence>
<dbReference type="RefSeq" id="WP_163894434.1">
    <property type="nucleotide sequence ID" value="NZ_JAAFYS010000003.1"/>
</dbReference>
<protein>
    <submittedName>
        <fullName evidence="2">YHS domain protein</fullName>
    </submittedName>
</protein>
<dbReference type="AlphaFoldDB" id="A0A6B2JUE9"/>
<reference evidence="2 3" key="1">
    <citation type="submission" date="2020-02" db="EMBL/GenBank/DDBJ databases">
        <title>Pseudoroseicyclus tamarix, sp. nov., isolated from offshore sediment of a Tamarix chinensis forest.</title>
        <authorList>
            <person name="Gai Y."/>
        </authorList>
    </citation>
    <scope>NUCLEOTIDE SEQUENCE [LARGE SCALE GENOMIC DNA]</scope>
    <source>
        <strain evidence="2 3">CLL3-39</strain>
    </source>
</reference>
<dbReference type="Proteomes" id="UP000474757">
    <property type="component" value="Unassembled WGS sequence"/>
</dbReference>
<feature type="signal peptide" evidence="1">
    <location>
        <begin position="1"/>
        <end position="26"/>
    </location>
</feature>
<dbReference type="PROSITE" id="PS51318">
    <property type="entry name" value="TAT"/>
    <property type="match status" value="1"/>
</dbReference>
<dbReference type="NCBIfam" id="NF041384">
    <property type="entry name" value="YHS_seleno_dom"/>
    <property type="match status" value="1"/>
</dbReference>
<keyword evidence="3" id="KW-1185">Reference proteome</keyword>
<keyword evidence="1" id="KW-0732">Signal</keyword>
<evidence type="ECO:0000313" key="2">
    <source>
        <dbReference type="EMBL" id="NDV01938.1"/>
    </source>
</evidence>
<name>A0A6B2JUE9_9RHOB</name>
<evidence type="ECO:0000313" key="3">
    <source>
        <dbReference type="Proteomes" id="UP000474757"/>
    </source>
</evidence>
<feature type="chain" id="PRO_5025368458" evidence="1">
    <location>
        <begin position="27"/>
        <end position="151"/>
    </location>
</feature>
<organism evidence="2 3">
    <name type="scientific">Pseudoroseicyclus tamaricis</name>
    <dbReference type="NCBI Taxonomy" id="2705421"/>
    <lineage>
        <taxon>Bacteria</taxon>
        <taxon>Pseudomonadati</taxon>
        <taxon>Pseudomonadota</taxon>
        <taxon>Alphaproteobacteria</taxon>
        <taxon>Rhodobacterales</taxon>
        <taxon>Paracoccaceae</taxon>
        <taxon>Pseudoroseicyclus</taxon>
    </lineage>
</organism>
<dbReference type="InterPro" id="IPR006311">
    <property type="entry name" value="TAT_signal"/>
</dbReference>
<proteinExistence type="predicted"/>
<dbReference type="EMBL" id="JAAGAB010000003">
    <property type="protein sequence ID" value="NDV01938.1"/>
    <property type="molecule type" value="Genomic_DNA"/>
</dbReference>
<comment type="caution">
    <text evidence="2">The sequence shown here is derived from an EMBL/GenBank/DDBJ whole genome shotgun (WGS) entry which is preliminary data.</text>
</comment>